<name>X6LXB4_RETFI</name>
<dbReference type="AlphaFoldDB" id="X6LXB4"/>
<comment type="caution">
    <text evidence="1">The sequence shown here is derived from an EMBL/GenBank/DDBJ whole genome shotgun (WGS) entry which is preliminary data.</text>
</comment>
<reference evidence="1 2" key="1">
    <citation type="journal article" date="2013" name="Curr. Biol.">
        <title>The Genome of the Foraminiferan Reticulomyxa filosa.</title>
        <authorList>
            <person name="Glockner G."/>
            <person name="Hulsmann N."/>
            <person name="Schleicher M."/>
            <person name="Noegel A.A."/>
            <person name="Eichinger L."/>
            <person name="Gallinger C."/>
            <person name="Pawlowski J."/>
            <person name="Sierra R."/>
            <person name="Euteneuer U."/>
            <person name="Pillet L."/>
            <person name="Moustafa A."/>
            <person name="Platzer M."/>
            <person name="Groth M."/>
            <person name="Szafranski K."/>
            <person name="Schliwa M."/>
        </authorList>
    </citation>
    <scope>NUCLEOTIDE SEQUENCE [LARGE SCALE GENOMIC DNA]</scope>
</reference>
<dbReference type="EMBL" id="ASPP01027780">
    <property type="protein sequence ID" value="ETO05777.1"/>
    <property type="molecule type" value="Genomic_DNA"/>
</dbReference>
<proteinExistence type="predicted"/>
<evidence type="ECO:0000313" key="1">
    <source>
        <dbReference type="EMBL" id="ETO05777.1"/>
    </source>
</evidence>
<accession>X6LXB4</accession>
<protein>
    <submittedName>
        <fullName evidence="1">Uncharacterized protein</fullName>
    </submittedName>
</protein>
<keyword evidence="2" id="KW-1185">Reference proteome</keyword>
<sequence length="92" mass="11228">MDLFKDFGNKLEKETISQTWKITIKFIMIPTNNIRDLCNFQINEENEFKILRKMCLNILWNILKYPKHIKYRQIHKYQMRLQKIGVLPDADL</sequence>
<gene>
    <name evidence="1" type="ORF">RFI_31619</name>
</gene>
<dbReference type="Proteomes" id="UP000023152">
    <property type="component" value="Unassembled WGS sequence"/>
</dbReference>
<organism evidence="1 2">
    <name type="scientific">Reticulomyxa filosa</name>
    <dbReference type="NCBI Taxonomy" id="46433"/>
    <lineage>
        <taxon>Eukaryota</taxon>
        <taxon>Sar</taxon>
        <taxon>Rhizaria</taxon>
        <taxon>Retaria</taxon>
        <taxon>Foraminifera</taxon>
        <taxon>Monothalamids</taxon>
        <taxon>Reticulomyxidae</taxon>
        <taxon>Reticulomyxa</taxon>
    </lineage>
</organism>
<evidence type="ECO:0000313" key="2">
    <source>
        <dbReference type="Proteomes" id="UP000023152"/>
    </source>
</evidence>